<dbReference type="PROSITE" id="PS00211">
    <property type="entry name" value="ABC_TRANSPORTER_1"/>
    <property type="match status" value="1"/>
</dbReference>
<dbReference type="InterPro" id="IPR027417">
    <property type="entry name" value="P-loop_NTPase"/>
</dbReference>
<comment type="similarity">
    <text evidence="1">Belongs to the ABC transporter superfamily.</text>
</comment>
<evidence type="ECO:0000259" key="5">
    <source>
        <dbReference type="PROSITE" id="PS50893"/>
    </source>
</evidence>
<keyword evidence="2" id="KW-0813">Transport</keyword>
<dbReference type="EMBL" id="CP007174">
    <property type="protein sequence ID" value="AIF84058.1"/>
    <property type="molecule type" value="Genomic_DNA"/>
</dbReference>
<evidence type="ECO:0000313" key="6">
    <source>
        <dbReference type="EMBL" id="AIF84058.1"/>
    </source>
</evidence>
<dbReference type="AlphaFoldDB" id="A0A075MSC4"/>
<dbReference type="Pfam" id="PF00005">
    <property type="entry name" value="ABC_tran"/>
    <property type="match status" value="1"/>
</dbReference>
<dbReference type="HOGENOM" id="CLU_000604_1_2_2"/>
<keyword evidence="3" id="KW-0547">Nucleotide-binding</keyword>
<dbReference type="PROSITE" id="PS50893">
    <property type="entry name" value="ABC_TRANSPORTER_2"/>
    <property type="match status" value="1"/>
</dbReference>
<dbReference type="PANTHER" id="PTHR42711">
    <property type="entry name" value="ABC TRANSPORTER ATP-BINDING PROTEIN"/>
    <property type="match status" value="1"/>
</dbReference>
<reference evidence="6 7" key="1">
    <citation type="journal article" date="2014" name="PLoS ONE">
        <title>Genome Sequence of Candidatus Nitrososphaera evergladensis from Group I.1b Enriched from Everglades Soil Reveals Novel Genomic Features of the Ammonia-Oxidizing Archaea.</title>
        <authorList>
            <person name="Zhalnina K.V."/>
            <person name="Dias R."/>
            <person name="Leonard M.T."/>
            <person name="Dorr de Quadros P."/>
            <person name="Camargo F.A."/>
            <person name="Drew J.C."/>
            <person name="Farmerie W.G."/>
            <person name="Daroub S.H."/>
            <person name="Triplett E.W."/>
        </authorList>
    </citation>
    <scope>NUCLEOTIDE SEQUENCE [LARGE SCALE GENOMIC DNA]</scope>
    <source>
        <strain evidence="6 7">SR1</strain>
    </source>
</reference>
<dbReference type="Gene3D" id="3.40.50.300">
    <property type="entry name" value="P-loop containing nucleotide triphosphate hydrolases"/>
    <property type="match status" value="1"/>
</dbReference>
<dbReference type="InterPro" id="IPR050763">
    <property type="entry name" value="ABC_transporter_ATP-binding"/>
</dbReference>
<dbReference type="RefSeq" id="WP_148700707.1">
    <property type="nucleotide sequence ID" value="NZ_CP007174.1"/>
</dbReference>
<dbReference type="Proteomes" id="UP000028194">
    <property type="component" value="Chromosome"/>
</dbReference>
<dbReference type="GeneID" id="41597748"/>
<gene>
    <name evidence="6" type="ORF">NTE_02001</name>
</gene>
<evidence type="ECO:0000256" key="3">
    <source>
        <dbReference type="ARBA" id="ARBA00022741"/>
    </source>
</evidence>
<dbReference type="GO" id="GO:0005524">
    <property type="term" value="F:ATP binding"/>
    <property type="evidence" value="ECO:0007669"/>
    <property type="project" value="UniProtKB-KW"/>
</dbReference>
<keyword evidence="7" id="KW-1185">Reference proteome</keyword>
<evidence type="ECO:0000313" key="7">
    <source>
        <dbReference type="Proteomes" id="UP000028194"/>
    </source>
</evidence>
<name>A0A075MSC4_9ARCH</name>
<keyword evidence="4" id="KW-0067">ATP-binding</keyword>
<dbReference type="STRING" id="1459636.NTE_02001"/>
<dbReference type="PANTHER" id="PTHR42711:SF5">
    <property type="entry name" value="ABC TRANSPORTER ATP-BINDING PROTEIN NATA"/>
    <property type="match status" value="1"/>
</dbReference>
<dbReference type="SUPFAM" id="SSF52540">
    <property type="entry name" value="P-loop containing nucleoside triphosphate hydrolases"/>
    <property type="match status" value="1"/>
</dbReference>
<accession>A0A075MSC4</accession>
<dbReference type="InterPro" id="IPR003593">
    <property type="entry name" value="AAA+_ATPase"/>
</dbReference>
<organism evidence="6 7">
    <name type="scientific">Candidatus Nitrososphaera evergladensis SR1</name>
    <dbReference type="NCBI Taxonomy" id="1459636"/>
    <lineage>
        <taxon>Archaea</taxon>
        <taxon>Nitrososphaerota</taxon>
        <taxon>Nitrososphaeria</taxon>
        <taxon>Nitrososphaerales</taxon>
        <taxon>Nitrososphaeraceae</taxon>
        <taxon>Nitrososphaera</taxon>
    </lineage>
</organism>
<dbReference type="KEGG" id="nev:NTE_02001"/>
<sequence length="305" mass="33874">MLAIEAECVTKMYKGSSRPALSEVSLKVESGRVFTLLGRNGAGKTTFVRMCATQLMPTSGSIKVLGYDVVKQAKEVRNLISIVPQEGRPLRALTPWDHVYNWLQIRGEGKASARDKTEEFLRKLELWDARDRPAMNLSGGMKQKILVAMAMAVDTQLLFLDEPTIGLDPVSRRQVWSAIKDWKAKGRSILLTTHYMDEAEMLSDYIVIVDNGSIIAQGTIQELRRVIPHNTRVDIAKDGLDSNALKSYGSVVDTGAGMLRVFAFESAVRELSELAIRRNLPFTVSPVTLDDVFVFLVGKEAEEEG</sequence>
<evidence type="ECO:0000256" key="2">
    <source>
        <dbReference type="ARBA" id="ARBA00022448"/>
    </source>
</evidence>
<proteinExistence type="inferred from homology"/>
<dbReference type="InterPro" id="IPR003439">
    <property type="entry name" value="ABC_transporter-like_ATP-bd"/>
</dbReference>
<dbReference type="GO" id="GO:0016887">
    <property type="term" value="F:ATP hydrolysis activity"/>
    <property type="evidence" value="ECO:0007669"/>
    <property type="project" value="InterPro"/>
</dbReference>
<evidence type="ECO:0000256" key="4">
    <source>
        <dbReference type="ARBA" id="ARBA00022840"/>
    </source>
</evidence>
<protein>
    <submittedName>
        <fullName evidence="6">ABC-type multidrug transport system, ATPase component</fullName>
    </submittedName>
</protein>
<feature type="domain" description="ABC transporter" evidence="5">
    <location>
        <begin position="4"/>
        <end position="236"/>
    </location>
</feature>
<evidence type="ECO:0000256" key="1">
    <source>
        <dbReference type="ARBA" id="ARBA00005417"/>
    </source>
</evidence>
<dbReference type="eggNOG" id="arCOG00194">
    <property type="taxonomic scope" value="Archaea"/>
</dbReference>
<dbReference type="SMART" id="SM00382">
    <property type="entry name" value="AAA"/>
    <property type="match status" value="1"/>
</dbReference>
<dbReference type="OrthoDB" id="87732at2157"/>
<dbReference type="InterPro" id="IPR017871">
    <property type="entry name" value="ABC_transporter-like_CS"/>
</dbReference>